<evidence type="ECO:0000313" key="3">
    <source>
        <dbReference type="Proteomes" id="UP000182108"/>
    </source>
</evidence>
<keyword evidence="3" id="KW-1185">Reference proteome</keyword>
<dbReference type="Proteomes" id="UP000182108">
    <property type="component" value="Unassembled WGS sequence"/>
</dbReference>
<feature type="region of interest" description="Disordered" evidence="1">
    <location>
        <begin position="74"/>
        <end position="115"/>
    </location>
</feature>
<protein>
    <submittedName>
        <fullName evidence="2">Uncharacterized protein</fullName>
    </submittedName>
</protein>
<evidence type="ECO:0000256" key="1">
    <source>
        <dbReference type="SAM" id="MobiDB-lite"/>
    </source>
</evidence>
<organism evidence="2 3">
    <name type="scientific">Tepidiphilus thermophilus</name>
    <dbReference type="NCBI Taxonomy" id="876478"/>
    <lineage>
        <taxon>Bacteria</taxon>
        <taxon>Pseudomonadati</taxon>
        <taxon>Pseudomonadota</taxon>
        <taxon>Hydrogenophilia</taxon>
        <taxon>Hydrogenophilales</taxon>
        <taxon>Hydrogenophilaceae</taxon>
        <taxon>Tepidiphilus</taxon>
    </lineage>
</organism>
<accession>A0A0K6IW32</accession>
<reference evidence="3" key="1">
    <citation type="submission" date="2015-08" db="EMBL/GenBank/DDBJ databases">
        <authorList>
            <person name="Babu N.S."/>
            <person name="Beckwith C.J."/>
            <person name="Beseler K.G."/>
            <person name="Brison A."/>
            <person name="Carone J.V."/>
            <person name="Caskin T.P."/>
            <person name="Diamond M."/>
            <person name="Durham M.E."/>
            <person name="Foxe J.M."/>
            <person name="Go M."/>
            <person name="Henderson B.A."/>
            <person name="Jones I.B."/>
            <person name="McGettigan J.A."/>
            <person name="Micheletti S.J."/>
            <person name="Nasrallah M.E."/>
            <person name="Ortiz D."/>
            <person name="Piller C.R."/>
            <person name="Privatt S.R."/>
            <person name="Schneider S.L."/>
            <person name="Sharp S."/>
            <person name="Smith T.C."/>
            <person name="Stanton J.D."/>
            <person name="Ullery H.E."/>
            <person name="Wilson R.J."/>
            <person name="Serrano M.G."/>
            <person name="Buck G."/>
            <person name="Lee V."/>
            <person name="Wang Y."/>
            <person name="Carvalho R."/>
            <person name="Voegtly L."/>
            <person name="Shi R."/>
            <person name="Duckworth R."/>
            <person name="Johnson A."/>
            <person name="Loviza R."/>
            <person name="Walstead R."/>
            <person name="Shah Z."/>
            <person name="Kiflezghi M."/>
            <person name="Wade K."/>
            <person name="Ball S.L."/>
            <person name="Bradley K.W."/>
            <person name="Asai D.J."/>
            <person name="Bowman C.A."/>
            <person name="Russell D.A."/>
            <person name="Pope W.H."/>
            <person name="Jacobs-Sera D."/>
            <person name="Hendrix R.W."/>
            <person name="Hatfull G.F."/>
        </authorList>
    </citation>
    <scope>NUCLEOTIDE SEQUENCE [LARGE SCALE GENOMIC DNA]</scope>
    <source>
        <strain evidence="3">JCM 19170</strain>
    </source>
</reference>
<evidence type="ECO:0000313" key="2">
    <source>
        <dbReference type="EMBL" id="CUB07254.1"/>
    </source>
</evidence>
<dbReference type="EMBL" id="CYHH01000005">
    <property type="protein sequence ID" value="CUB07254.1"/>
    <property type="molecule type" value="Genomic_DNA"/>
</dbReference>
<dbReference type="RefSeq" id="WP_055423543.1">
    <property type="nucleotide sequence ID" value="NZ_CYHH01000005.1"/>
</dbReference>
<name>A0A0K6IW32_9PROT</name>
<gene>
    <name evidence="2" type="ORF">Ga0061068_105158</name>
</gene>
<proteinExistence type="predicted"/>
<dbReference type="AlphaFoldDB" id="A0A0K6IW32"/>
<sequence>MEEFLLVMALFGSAQIALRGLVKAGKLVFALAMPKPAHPGTVRAPDVRPMAVRKDGEEDWSRYEIPTFIRRGMPMPQLEPIPAKTTKSRKRRSKAKAEVSVTPATSNTAAFEVVA</sequence>